<evidence type="ECO:0000256" key="2">
    <source>
        <dbReference type="ARBA" id="ARBA00022679"/>
    </source>
</evidence>
<proteinExistence type="inferred from homology"/>
<gene>
    <name evidence="7" type="ORF">PZE19_02320</name>
</gene>
<keyword evidence="3 4" id="KW-0012">Acyltransferase</keyword>
<organism evidence="7 8">
    <name type="scientific">Paludisphaera mucosa</name>
    <dbReference type="NCBI Taxonomy" id="3030827"/>
    <lineage>
        <taxon>Bacteria</taxon>
        <taxon>Pseudomonadati</taxon>
        <taxon>Planctomycetota</taxon>
        <taxon>Planctomycetia</taxon>
        <taxon>Isosphaerales</taxon>
        <taxon>Isosphaeraceae</taxon>
        <taxon>Paludisphaera</taxon>
    </lineage>
</organism>
<dbReference type="PANTHER" id="PTHR18919:SF107">
    <property type="entry name" value="ACETYL-COA ACETYLTRANSFERASE, CYTOSOLIC"/>
    <property type="match status" value="1"/>
</dbReference>
<evidence type="ECO:0000256" key="4">
    <source>
        <dbReference type="RuleBase" id="RU003557"/>
    </source>
</evidence>
<dbReference type="EC" id="2.3.1.16" evidence="7"/>
<dbReference type="PROSITE" id="PS00737">
    <property type="entry name" value="THIOLASE_2"/>
    <property type="match status" value="1"/>
</dbReference>
<feature type="domain" description="Thiolase N-terminal" evidence="5">
    <location>
        <begin position="4"/>
        <end position="251"/>
    </location>
</feature>
<dbReference type="InterPro" id="IPR020617">
    <property type="entry name" value="Thiolase_C"/>
</dbReference>
<dbReference type="InterPro" id="IPR020616">
    <property type="entry name" value="Thiolase_N"/>
</dbReference>
<dbReference type="Gene3D" id="3.40.47.10">
    <property type="match status" value="2"/>
</dbReference>
<dbReference type="PIRSF" id="PIRSF000429">
    <property type="entry name" value="Ac-CoA_Ac_transf"/>
    <property type="match status" value="1"/>
</dbReference>
<dbReference type="EMBL" id="JARRAG010000001">
    <property type="protein sequence ID" value="MDG3002609.1"/>
    <property type="molecule type" value="Genomic_DNA"/>
</dbReference>
<dbReference type="InterPro" id="IPR020613">
    <property type="entry name" value="Thiolase_CS"/>
</dbReference>
<evidence type="ECO:0000259" key="5">
    <source>
        <dbReference type="Pfam" id="PF00108"/>
    </source>
</evidence>
<dbReference type="SUPFAM" id="SSF53901">
    <property type="entry name" value="Thiolase-like"/>
    <property type="match status" value="2"/>
</dbReference>
<dbReference type="CDD" id="cd00751">
    <property type="entry name" value="thiolase"/>
    <property type="match status" value="1"/>
</dbReference>
<dbReference type="GO" id="GO:0003988">
    <property type="term" value="F:acetyl-CoA C-acyltransferase activity"/>
    <property type="evidence" value="ECO:0007669"/>
    <property type="project" value="UniProtKB-EC"/>
</dbReference>
<evidence type="ECO:0000256" key="1">
    <source>
        <dbReference type="ARBA" id="ARBA00010982"/>
    </source>
</evidence>
<evidence type="ECO:0000313" key="8">
    <source>
        <dbReference type="Proteomes" id="UP001216907"/>
    </source>
</evidence>
<keyword evidence="2 4" id="KW-0808">Transferase</keyword>
<dbReference type="Pfam" id="PF02803">
    <property type="entry name" value="Thiolase_C"/>
    <property type="match status" value="1"/>
</dbReference>
<comment type="caution">
    <text evidence="7">The sequence shown here is derived from an EMBL/GenBank/DDBJ whole genome shotgun (WGS) entry which is preliminary data.</text>
</comment>
<sequence>MAGVCIVAAKRTVLGRFLGKLKNLSPVDLACAAARPVLGEVGHSKIDQVIVGNVLGAGQGMNIARQVGVRVGLPPEVPAFTVNMMCGSGLQAVRLAAQAIQGGEAKAILCGGTESMSGSPYFVPRARQGLKLGDAALVDSVLRDGLIDAFDGRHMGLLVEAMAESRGISRRRQDEWALRSQRRFAAAEASGAFAGERVPLEGLEADEHPRPGAALDDLARLGGAFAADGSITAGNSSGINDGAAMLLLADREFAEGRRWPILCDWVDSALVGCEPALMGLGPVYALRRLCERQRLTLAECDAIEINEAFAAQVLACLQDLRVDEESVNRCGGAIALGHPIGASGARLVVHAAHQIHRGAARQAVVSLCVGGGMGVAALLRNPD</sequence>
<comment type="similarity">
    <text evidence="1 4">Belongs to the thiolase-like superfamily. Thiolase family.</text>
</comment>
<reference evidence="7 8" key="1">
    <citation type="submission" date="2023-03" db="EMBL/GenBank/DDBJ databases">
        <title>Paludisphaera mucosa sp. nov. a novel planctomycete from northern fen.</title>
        <authorList>
            <person name="Ivanova A."/>
        </authorList>
    </citation>
    <scope>NUCLEOTIDE SEQUENCE [LARGE SCALE GENOMIC DNA]</scope>
    <source>
        <strain evidence="7 8">Pla2</strain>
    </source>
</reference>
<evidence type="ECO:0000259" key="6">
    <source>
        <dbReference type="Pfam" id="PF02803"/>
    </source>
</evidence>
<dbReference type="InterPro" id="IPR020610">
    <property type="entry name" value="Thiolase_AS"/>
</dbReference>
<dbReference type="Proteomes" id="UP001216907">
    <property type="component" value="Unassembled WGS sequence"/>
</dbReference>
<keyword evidence="8" id="KW-1185">Reference proteome</keyword>
<name>A0ABT6F524_9BACT</name>
<evidence type="ECO:0000256" key="3">
    <source>
        <dbReference type="ARBA" id="ARBA00023315"/>
    </source>
</evidence>
<feature type="domain" description="Thiolase C-terminal" evidence="6">
    <location>
        <begin position="263"/>
        <end position="380"/>
    </location>
</feature>
<dbReference type="InterPro" id="IPR020615">
    <property type="entry name" value="Thiolase_acyl_enz_int_AS"/>
</dbReference>
<dbReference type="InterPro" id="IPR002155">
    <property type="entry name" value="Thiolase"/>
</dbReference>
<evidence type="ECO:0000313" key="7">
    <source>
        <dbReference type="EMBL" id="MDG3002609.1"/>
    </source>
</evidence>
<dbReference type="PROSITE" id="PS00099">
    <property type="entry name" value="THIOLASE_3"/>
    <property type="match status" value="1"/>
</dbReference>
<dbReference type="Pfam" id="PF00108">
    <property type="entry name" value="Thiolase_N"/>
    <property type="match status" value="1"/>
</dbReference>
<dbReference type="NCBIfam" id="TIGR01930">
    <property type="entry name" value="AcCoA-C-Actrans"/>
    <property type="match status" value="1"/>
</dbReference>
<dbReference type="InterPro" id="IPR016039">
    <property type="entry name" value="Thiolase-like"/>
</dbReference>
<dbReference type="PANTHER" id="PTHR18919">
    <property type="entry name" value="ACETYL-COA C-ACYLTRANSFERASE"/>
    <property type="match status" value="1"/>
</dbReference>
<accession>A0ABT6F524</accession>
<protein>
    <submittedName>
        <fullName evidence="7">Acetyl-CoA C-acyltransferase</fullName>
        <ecNumber evidence="7">2.3.1.16</ecNumber>
    </submittedName>
</protein>
<dbReference type="RefSeq" id="WP_277858973.1">
    <property type="nucleotide sequence ID" value="NZ_JARRAG010000001.1"/>
</dbReference>
<dbReference type="PROSITE" id="PS00098">
    <property type="entry name" value="THIOLASE_1"/>
    <property type="match status" value="1"/>
</dbReference>